<dbReference type="SMART" id="SM00563">
    <property type="entry name" value="PlsC"/>
    <property type="match status" value="1"/>
</dbReference>
<accession>A0ABD8B8F3</accession>
<evidence type="ECO:0000259" key="5">
    <source>
        <dbReference type="SMART" id="SM00563"/>
    </source>
</evidence>
<dbReference type="PANTHER" id="PTHR10434">
    <property type="entry name" value="1-ACYL-SN-GLYCEROL-3-PHOSPHATE ACYLTRANSFERASE"/>
    <property type="match status" value="1"/>
</dbReference>
<dbReference type="EMBL" id="CP091521">
    <property type="protein sequence ID" value="XHH50235.1"/>
    <property type="molecule type" value="Genomic_DNA"/>
</dbReference>
<feature type="transmembrane region" description="Helical" evidence="4">
    <location>
        <begin position="15"/>
        <end position="39"/>
    </location>
</feature>
<gene>
    <name evidence="6" type="ORF">LVJ77_10600</name>
</gene>
<dbReference type="Pfam" id="PF01553">
    <property type="entry name" value="Acyltransferase"/>
    <property type="match status" value="1"/>
</dbReference>
<evidence type="ECO:0000256" key="2">
    <source>
        <dbReference type="ARBA" id="ARBA00022679"/>
    </source>
</evidence>
<dbReference type="SUPFAM" id="SSF69593">
    <property type="entry name" value="Glycerol-3-phosphate (1)-acyltransferase"/>
    <property type="match status" value="1"/>
</dbReference>
<dbReference type="CDD" id="cd07989">
    <property type="entry name" value="LPLAT_AGPAT-like"/>
    <property type="match status" value="1"/>
</dbReference>
<evidence type="ECO:0000256" key="1">
    <source>
        <dbReference type="ARBA" id="ARBA00005189"/>
    </source>
</evidence>
<evidence type="ECO:0000256" key="4">
    <source>
        <dbReference type="SAM" id="Phobius"/>
    </source>
</evidence>
<protein>
    <submittedName>
        <fullName evidence="6">Lysophospholipid acyltransferase family protein</fullName>
    </submittedName>
</protein>
<keyword evidence="4" id="KW-0812">Transmembrane</keyword>
<sequence length="262" mass="29737">MALVDTLLNSRIGQIWRLLATAFGFVLFGVCGVLFKILLLPYRLRPTDNDLPRQLRARSLVTGSWRIFARYLTAAGIVRAEFEGFERLGKPGQLILANHPSLLDVVFLLGRLPEANCIVKAALLHNPAMNSQIRACGYIPNSEDEALLAHVHRILQHESLLVFPEGTRTGWDGVVRFHRGAVSMGLRSARTITPVFISMHPPNYKKHQPWYIIPKRRPAYRFTVGDDIDPQHWLAQKPLPIAARRLNDHLQTLFNRESTQND</sequence>
<name>A0ABD8B8F3_9NEIS</name>
<evidence type="ECO:0000313" key="6">
    <source>
        <dbReference type="EMBL" id="XHH50235.1"/>
    </source>
</evidence>
<evidence type="ECO:0000256" key="3">
    <source>
        <dbReference type="ARBA" id="ARBA00023315"/>
    </source>
</evidence>
<dbReference type="GO" id="GO:0016746">
    <property type="term" value="F:acyltransferase activity"/>
    <property type="evidence" value="ECO:0007669"/>
    <property type="project" value="UniProtKB-KW"/>
</dbReference>
<feature type="domain" description="Phospholipid/glycerol acyltransferase" evidence="5">
    <location>
        <begin position="93"/>
        <end position="200"/>
    </location>
</feature>
<dbReference type="KEGG" id="ckh:LVJ77_10600"/>
<dbReference type="RefSeq" id="WP_027009862.1">
    <property type="nucleotide sequence ID" value="NZ_CP091521.1"/>
</dbReference>
<dbReference type="Proteomes" id="UP000831534">
    <property type="component" value="Chromosome"/>
</dbReference>
<keyword evidence="2" id="KW-0808">Transferase</keyword>
<dbReference type="InterPro" id="IPR002123">
    <property type="entry name" value="Plipid/glycerol_acylTrfase"/>
</dbReference>
<comment type="pathway">
    <text evidence="1">Lipid metabolism.</text>
</comment>
<keyword evidence="4" id="KW-0472">Membrane</keyword>
<keyword evidence="4" id="KW-1133">Transmembrane helix</keyword>
<proteinExistence type="predicted"/>
<organism evidence="6 7">
    <name type="scientific">Conchiformibius kuhniae</name>
    <dbReference type="NCBI Taxonomy" id="211502"/>
    <lineage>
        <taxon>Bacteria</taxon>
        <taxon>Pseudomonadati</taxon>
        <taxon>Pseudomonadota</taxon>
        <taxon>Betaproteobacteria</taxon>
        <taxon>Neisseriales</taxon>
        <taxon>Neisseriaceae</taxon>
        <taxon>Conchiformibius</taxon>
    </lineage>
</organism>
<reference evidence="6 7" key="1">
    <citation type="journal article" date="2022" name="Res Sq">
        <title>Evolution of multicellular longitudinally dividing oral cavity symbionts (Neisseriaceae).</title>
        <authorList>
            <person name="Nyongesa S."/>
            <person name="Weber P."/>
            <person name="Bernet E."/>
            <person name="Pullido F."/>
            <person name="Nieckarz M."/>
            <person name="Delaby M."/>
            <person name="Nieves C."/>
            <person name="Viehboeck T."/>
            <person name="Krause N."/>
            <person name="Rivera-Millot A."/>
            <person name="Nakamura A."/>
            <person name="Vischer N."/>
            <person name="VanNieuwenhze M."/>
            <person name="Brun Y."/>
            <person name="Cava F."/>
            <person name="Bulgheresi S."/>
            <person name="Veyrier F."/>
        </authorList>
    </citation>
    <scope>NUCLEOTIDE SEQUENCE [LARGE SCALE GENOMIC DNA]</scope>
    <source>
        <strain evidence="6 7">17694</strain>
    </source>
</reference>
<keyword evidence="3 6" id="KW-0012">Acyltransferase</keyword>
<evidence type="ECO:0000313" key="7">
    <source>
        <dbReference type="Proteomes" id="UP000831534"/>
    </source>
</evidence>
<keyword evidence="7" id="KW-1185">Reference proteome</keyword>
<dbReference type="PANTHER" id="PTHR10434:SF66">
    <property type="entry name" value="PHOSPHOLIPID_GLYCEROL ACYLTRANSFERASE DOMAIN-CONTAINING PROTEIN"/>
    <property type="match status" value="1"/>
</dbReference>
<dbReference type="AlphaFoldDB" id="A0ABD8B8F3"/>